<evidence type="ECO:0000256" key="7">
    <source>
        <dbReference type="PROSITE-ProRule" id="PRU01360"/>
    </source>
</evidence>
<evidence type="ECO:0000256" key="4">
    <source>
        <dbReference type="ARBA" id="ARBA00022692"/>
    </source>
</evidence>
<comment type="subcellular location">
    <subcellularLocation>
        <location evidence="1 7">Cell outer membrane</location>
        <topology evidence="1 7">Multi-pass membrane protein</topology>
    </subcellularLocation>
</comment>
<dbReference type="InterPro" id="IPR037066">
    <property type="entry name" value="Plug_dom_sf"/>
</dbReference>
<evidence type="ECO:0000259" key="11">
    <source>
        <dbReference type="Pfam" id="PF14905"/>
    </source>
</evidence>
<keyword evidence="5 7" id="KW-0472">Membrane</keyword>
<evidence type="ECO:0000313" key="12">
    <source>
        <dbReference type="EMBL" id="OXB01765.1"/>
    </source>
</evidence>
<sequence>MKKIKFAVILVLLFTSFYNYAQQGPPAKNKVKVTGKVLEKVSKQPLEYATISITAPNDTKVIAGGITNPKGEFDVAVAPGIYDIKIEFISFKSTELKQKSIKGDTNLGVINLSEDAAQLNEVVVRAEKSTVEIKLDKKVYNVGQDMIVKGGTVSDVLDNVPSVSVDTEGNVSLRGSDNIRILIDGRPSNAINVAEALRQLPADAIDKVEVITNPSARYDAEGGSGIINIVLKKGKNQGFNGTFIASGGLPEAYGLTGNLNYKTEKLNYFTTLGYNHRTNEGGGLTNTSYYNADGTPKGFLDEDRDTKRESDGFNGRAGIEWTVAPNTFWTNAINYQKNSGDTRDLINYSNFDSNSNPTGNSFRLNNGETNSQNVEYTSNLIKNFNDKGHKLTADLSISRNTDNNSSIITASPNYNTTLNDQVQKQVQLQADYVLPLGKGGQFEAGYKGSFGDLNNQYFVTDDSGAKDPNLSNTLEYKENINALYTQYGFKVKKFSYLFGLRWEDTNIQVNLLDNNDFNTKKYNNLFPSAFISYEISDQSNFTASYSKRLTRPRGRFMNPAVNYSSNVNIFQGNPDLDPSLTDKYDVGYIKRWDKVTFNTSAYFEDTKDVFSFVRTPNGEEVNGIPVILSRPINLGKEQKFGFEFTLNYTPFKWWRVNSNFNLYNVKTTGENTYVDTKGNTVVQNLDNQANSWFARINSKLTLPYKIDWQLNATYNGEQKTAQGKNLGQFGMNTALSKDVMKDKATIAFNISDIFNSRIMRSYTYLQNDTTLESQRSYGEMQFRKRQFNLSFTYRFNKPKNDREKAPRNDGGGDGGGDFPG</sequence>
<dbReference type="InterPro" id="IPR036942">
    <property type="entry name" value="Beta-barrel_TonB_sf"/>
</dbReference>
<evidence type="ECO:0000256" key="5">
    <source>
        <dbReference type="ARBA" id="ARBA00023136"/>
    </source>
</evidence>
<keyword evidence="12" id="KW-0675">Receptor</keyword>
<evidence type="ECO:0000256" key="3">
    <source>
        <dbReference type="ARBA" id="ARBA00022452"/>
    </source>
</evidence>
<dbReference type="Gene3D" id="2.170.130.10">
    <property type="entry name" value="TonB-dependent receptor, plug domain"/>
    <property type="match status" value="1"/>
</dbReference>
<organism evidence="12 13">
    <name type="scientific">Flavobacterium oncorhynchi</name>
    <dbReference type="NCBI Taxonomy" id="728056"/>
    <lineage>
        <taxon>Bacteria</taxon>
        <taxon>Pseudomonadati</taxon>
        <taxon>Bacteroidota</taxon>
        <taxon>Flavobacteriia</taxon>
        <taxon>Flavobacteriales</taxon>
        <taxon>Flavobacteriaceae</taxon>
        <taxon>Flavobacterium</taxon>
    </lineage>
</organism>
<dbReference type="Pfam" id="PF13715">
    <property type="entry name" value="CarbopepD_reg_2"/>
    <property type="match status" value="1"/>
</dbReference>
<evidence type="ECO:0000256" key="1">
    <source>
        <dbReference type="ARBA" id="ARBA00004571"/>
    </source>
</evidence>
<dbReference type="InterPro" id="IPR039426">
    <property type="entry name" value="TonB-dep_rcpt-like"/>
</dbReference>
<feature type="compositionally biased region" description="Basic and acidic residues" evidence="8">
    <location>
        <begin position="798"/>
        <end position="807"/>
    </location>
</feature>
<dbReference type="Pfam" id="PF07715">
    <property type="entry name" value="Plug"/>
    <property type="match status" value="1"/>
</dbReference>
<dbReference type="PANTHER" id="PTHR40980:SF4">
    <property type="entry name" value="TONB-DEPENDENT RECEPTOR-LIKE BETA-BARREL DOMAIN-CONTAINING PROTEIN"/>
    <property type="match status" value="1"/>
</dbReference>
<evidence type="ECO:0000256" key="2">
    <source>
        <dbReference type="ARBA" id="ARBA00022448"/>
    </source>
</evidence>
<dbReference type="InterPro" id="IPR041700">
    <property type="entry name" value="OMP_b-brl_3"/>
</dbReference>
<feature type="region of interest" description="Disordered" evidence="8">
    <location>
        <begin position="796"/>
        <end position="820"/>
    </location>
</feature>
<protein>
    <submittedName>
        <fullName evidence="12">TonB-dependent receptor</fullName>
    </submittedName>
</protein>
<dbReference type="GO" id="GO:0009279">
    <property type="term" value="C:cell outer membrane"/>
    <property type="evidence" value="ECO:0007669"/>
    <property type="project" value="UniProtKB-SubCell"/>
</dbReference>
<comment type="caution">
    <text evidence="12">The sequence shown here is derived from an EMBL/GenBank/DDBJ whole genome shotgun (WGS) entry which is preliminary data.</text>
</comment>
<gene>
    <name evidence="12" type="ORF">B0A75_04810</name>
</gene>
<feature type="compositionally biased region" description="Gly residues" evidence="8">
    <location>
        <begin position="809"/>
        <end position="820"/>
    </location>
</feature>
<dbReference type="PANTHER" id="PTHR40980">
    <property type="entry name" value="PLUG DOMAIN-CONTAINING PROTEIN"/>
    <property type="match status" value="1"/>
</dbReference>
<dbReference type="RefSeq" id="WP_089053159.1">
    <property type="nucleotide sequence ID" value="NZ_MUHA01000006.1"/>
</dbReference>
<feature type="domain" description="TonB-dependent receptor plug" evidence="10">
    <location>
        <begin position="143"/>
        <end position="225"/>
    </location>
</feature>
<reference evidence="12 13" key="1">
    <citation type="submission" date="2016-11" db="EMBL/GenBank/DDBJ databases">
        <title>Whole genomes of Flavobacteriaceae.</title>
        <authorList>
            <person name="Stine C."/>
            <person name="Li C."/>
            <person name="Tadesse D."/>
        </authorList>
    </citation>
    <scope>NUCLEOTIDE SEQUENCE [LARGE SCALE GENOMIC DNA]</scope>
    <source>
        <strain evidence="12 13">CCUG 59446</strain>
    </source>
</reference>
<keyword evidence="4 7" id="KW-0812">Transmembrane</keyword>
<proteinExistence type="inferred from homology"/>
<dbReference type="Gene3D" id="2.60.40.1120">
    <property type="entry name" value="Carboxypeptidase-like, regulatory domain"/>
    <property type="match status" value="1"/>
</dbReference>
<dbReference type="Gene3D" id="2.40.170.20">
    <property type="entry name" value="TonB-dependent receptor, beta-barrel domain"/>
    <property type="match status" value="1"/>
</dbReference>
<dbReference type="InterPro" id="IPR012910">
    <property type="entry name" value="Plug_dom"/>
</dbReference>
<evidence type="ECO:0000313" key="13">
    <source>
        <dbReference type="Proteomes" id="UP000198336"/>
    </source>
</evidence>
<name>A0A226I654_9FLAO</name>
<dbReference type="Proteomes" id="UP000198336">
    <property type="component" value="Unassembled WGS sequence"/>
</dbReference>
<dbReference type="SUPFAM" id="SSF56935">
    <property type="entry name" value="Porins"/>
    <property type="match status" value="1"/>
</dbReference>
<dbReference type="AlphaFoldDB" id="A0A226I654"/>
<dbReference type="PROSITE" id="PS52016">
    <property type="entry name" value="TONB_DEPENDENT_REC_3"/>
    <property type="match status" value="1"/>
</dbReference>
<feature type="signal peptide" evidence="9">
    <location>
        <begin position="1"/>
        <end position="21"/>
    </location>
</feature>
<evidence type="ECO:0000259" key="10">
    <source>
        <dbReference type="Pfam" id="PF07715"/>
    </source>
</evidence>
<keyword evidence="6 7" id="KW-0998">Cell outer membrane</keyword>
<evidence type="ECO:0000256" key="6">
    <source>
        <dbReference type="ARBA" id="ARBA00023237"/>
    </source>
</evidence>
<keyword evidence="2 7" id="KW-0813">Transport</keyword>
<feature type="chain" id="PRO_5012872583" evidence="9">
    <location>
        <begin position="22"/>
        <end position="820"/>
    </location>
</feature>
<dbReference type="EMBL" id="MUHA01000006">
    <property type="protein sequence ID" value="OXB01765.1"/>
    <property type="molecule type" value="Genomic_DNA"/>
</dbReference>
<feature type="domain" description="Outer membrane protein beta-barrel" evidence="11">
    <location>
        <begin position="382"/>
        <end position="793"/>
    </location>
</feature>
<keyword evidence="13" id="KW-1185">Reference proteome</keyword>
<accession>A0A226I654</accession>
<dbReference type="Pfam" id="PF14905">
    <property type="entry name" value="OMP_b-brl_3"/>
    <property type="match status" value="1"/>
</dbReference>
<evidence type="ECO:0000256" key="9">
    <source>
        <dbReference type="SAM" id="SignalP"/>
    </source>
</evidence>
<keyword evidence="3 7" id="KW-1134">Transmembrane beta strand</keyword>
<keyword evidence="9" id="KW-0732">Signal</keyword>
<dbReference type="SUPFAM" id="SSF49464">
    <property type="entry name" value="Carboxypeptidase regulatory domain-like"/>
    <property type="match status" value="1"/>
</dbReference>
<dbReference type="InterPro" id="IPR008969">
    <property type="entry name" value="CarboxyPept-like_regulatory"/>
</dbReference>
<comment type="similarity">
    <text evidence="7">Belongs to the TonB-dependent receptor family.</text>
</comment>
<evidence type="ECO:0000256" key="8">
    <source>
        <dbReference type="SAM" id="MobiDB-lite"/>
    </source>
</evidence>